<evidence type="ECO:0000313" key="4">
    <source>
        <dbReference type="EMBL" id="OJI97447.1"/>
    </source>
</evidence>
<dbReference type="SMART" id="SM00881">
    <property type="entry name" value="CoA_binding"/>
    <property type="match status" value="1"/>
</dbReference>
<evidence type="ECO:0000313" key="5">
    <source>
        <dbReference type="Proteomes" id="UP000184073"/>
    </source>
</evidence>
<dbReference type="AlphaFoldDB" id="A0A1L9P7E2"/>
<evidence type="ECO:0000256" key="1">
    <source>
        <dbReference type="ARBA" id="ARBA00022741"/>
    </source>
</evidence>
<dbReference type="OrthoDB" id="1664372at2759"/>
<dbReference type="PANTHER" id="PTHR11117:SF6">
    <property type="entry name" value="SYNTHETASE SUBUNIT ALPHA, PUTATIVE (AFU_ORTHOLOGUE AFUA_1G10830)-RELATED"/>
    <property type="match status" value="1"/>
</dbReference>
<dbReference type="SUPFAM" id="SSF51735">
    <property type="entry name" value="NAD(P)-binding Rossmann-fold domains"/>
    <property type="match status" value="1"/>
</dbReference>
<dbReference type="InterPro" id="IPR036291">
    <property type="entry name" value="NAD(P)-bd_dom_sf"/>
</dbReference>
<dbReference type="GO" id="GO:0000166">
    <property type="term" value="F:nucleotide binding"/>
    <property type="evidence" value="ECO:0007669"/>
    <property type="project" value="UniProtKB-KW"/>
</dbReference>
<feature type="domain" description="CoA-binding" evidence="3">
    <location>
        <begin position="44"/>
        <end position="139"/>
    </location>
</feature>
<dbReference type="PROSITE" id="PS01217">
    <property type="entry name" value="SUCCINYL_COA_LIG_3"/>
    <property type="match status" value="1"/>
</dbReference>
<dbReference type="GO" id="GO:0009361">
    <property type="term" value="C:succinate-CoA ligase complex (ADP-forming)"/>
    <property type="evidence" value="ECO:0007669"/>
    <property type="project" value="TreeGrafter"/>
</dbReference>
<dbReference type="STRING" id="1036611.A0A1L9P7E2"/>
<dbReference type="GeneID" id="63725179"/>
<dbReference type="FunFam" id="3.40.50.261:FF:000017">
    <property type="entry name" value="Succinyl-CoA synthetase subunit alpha"/>
    <property type="match status" value="1"/>
</dbReference>
<dbReference type="Gene3D" id="3.30.470.20">
    <property type="entry name" value="ATP-grasp fold, B domain"/>
    <property type="match status" value="1"/>
</dbReference>
<name>A0A1L9P7E2_ASPVE</name>
<dbReference type="FunFam" id="3.40.50.261:FF:000001">
    <property type="entry name" value="Succinate--CoA ligase [ADP-forming] subunit beta"/>
    <property type="match status" value="1"/>
</dbReference>
<dbReference type="SUPFAM" id="SSF56059">
    <property type="entry name" value="Glutathione synthetase ATP-binding domain-like"/>
    <property type="match status" value="1"/>
</dbReference>
<dbReference type="Proteomes" id="UP000184073">
    <property type="component" value="Unassembled WGS sequence"/>
</dbReference>
<gene>
    <name evidence="4" type="ORF">ASPVEDRAFT_24404</name>
</gene>
<protein>
    <recommendedName>
        <fullName evidence="3">CoA-binding domain-containing protein</fullName>
    </recommendedName>
</protein>
<dbReference type="Gene3D" id="3.40.50.261">
    <property type="entry name" value="Succinyl-CoA synthetase domains"/>
    <property type="match status" value="2"/>
</dbReference>
<evidence type="ECO:0000256" key="2">
    <source>
        <dbReference type="SAM" id="MobiDB-lite"/>
    </source>
</evidence>
<reference evidence="5" key="1">
    <citation type="journal article" date="2017" name="Genome Biol.">
        <title>Comparative genomics reveals high biological diversity and specific adaptations in the industrially and medically important fungal genus Aspergillus.</title>
        <authorList>
            <person name="de Vries R.P."/>
            <person name="Riley R."/>
            <person name="Wiebenga A."/>
            <person name="Aguilar-Osorio G."/>
            <person name="Amillis S."/>
            <person name="Uchima C.A."/>
            <person name="Anderluh G."/>
            <person name="Asadollahi M."/>
            <person name="Askin M."/>
            <person name="Barry K."/>
            <person name="Battaglia E."/>
            <person name="Bayram O."/>
            <person name="Benocci T."/>
            <person name="Braus-Stromeyer S.A."/>
            <person name="Caldana C."/>
            <person name="Canovas D."/>
            <person name="Cerqueira G.C."/>
            <person name="Chen F."/>
            <person name="Chen W."/>
            <person name="Choi C."/>
            <person name="Clum A."/>
            <person name="Dos Santos R.A."/>
            <person name="Damasio A.R."/>
            <person name="Diallinas G."/>
            <person name="Emri T."/>
            <person name="Fekete E."/>
            <person name="Flipphi M."/>
            <person name="Freyberg S."/>
            <person name="Gallo A."/>
            <person name="Gournas C."/>
            <person name="Habgood R."/>
            <person name="Hainaut M."/>
            <person name="Harispe M.L."/>
            <person name="Henrissat B."/>
            <person name="Hilden K.S."/>
            <person name="Hope R."/>
            <person name="Hossain A."/>
            <person name="Karabika E."/>
            <person name="Karaffa L."/>
            <person name="Karanyi Z."/>
            <person name="Krasevec N."/>
            <person name="Kuo A."/>
            <person name="Kusch H."/>
            <person name="LaButti K."/>
            <person name="Lagendijk E.L."/>
            <person name="Lapidus A."/>
            <person name="Levasseur A."/>
            <person name="Lindquist E."/>
            <person name="Lipzen A."/>
            <person name="Logrieco A.F."/>
            <person name="MacCabe A."/>
            <person name="Maekelae M.R."/>
            <person name="Malavazi I."/>
            <person name="Melin P."/>
            <person name="Meyer V."/>
            <person name="Mielnichuk N."/>
            <person name="Miskei M."/>
            <person name="Molnar A.P."/>
            <person name="Mule G."/>
            <person name="Ngan C.Y."/>
            <person name="Orejas M."/>
            <person name="Orosz E."/>
            <person name="Ouedraogo J.P."/>
            <person name="Overkamp K.M."/>
            <person name="Park H.-S."/>
            <person name="Perrone G."/>
            <person name="Piumi F."/>
            <person name="Punt P.J."/>
            <person name="Ram A.F."/>
            <person name="Ramon A."/>
            <person name="Rauscher S."/>
            <person name="Record E."/>
            <person name="Riano-Pachon D.M."/>
            <person name="Robert V."/>
            <person name="Roehrig J."/>
            <person name="Ruller R."/>
            <person name="Salamov A."/>
            <person name="Salih N.S."/>
            <person name="Samson R.A."/>
            <person name="Sandor E."/>
            <person name="Sanguinetti M."/>
            <person name="Schuetze T."/>
            <person name="Sepcic K."/>
            <person name="Shelest E."/>
            <person name="Sherlock G."/>
            <person name="Sophianopoulou V."/>
            <person name="Squina F.M."/>
            <person name="Sun H."/>
            <person name="Susca A."/>
            <person name="Todd R.B."/>
            <person name="Tsang A."/>
            <person name="Unkles S.E."/>
            <person name="van de Wiele N."/>
            <person name="van Rossen-Uffink D."/>
            <person name="Oliveira J.V."/>
            <person name="Vesth T.C."/>
            <person name="Visser J."/>
            <person name="Yu J.-H."/>
            <person name="Zhou M."/>
            <person name="Andersen M.R."/>
            <person name="Archer D.B."/>
            <person name="Baker S.E."/>
            <person name="Benoit I."/>
            <person name="Brakhage A.A."/>
            <person name="Braus G.H."/>
            <person name="Fischer R."/>
            <person name="Frisvad J.C."/>
            <person name="Goldman G.H."/>
            <person name="Houbraken J."/>
            <person name="Oakley B."/>
            <person name="Pocsi I."/>
            <person name="Scazzocchio C."/>
            <person name="Seiboth B."/>
            <person name="vanKuyk P.A."/>
            <person name="Wortman J."/>
            <person name="Dyer P.S."/>
            <person name="Grigoriev I.V."/>
        </authorList>
    </citation>
    <scope>NUCLEOTIDE SEQUENCE [LARGE SCALE GENOMIC DNA]</scope>
    <source>
        <strain evidence="5">CBS 583.65</strain>
    </source>
</reference>
<dbReference type="EMBL" id="KV878125">
    <property type="protein sequence ID" value="OJI97447.1"/>
    <property type="molecule type" value="Genomic_DNA"/>
</dbReference>
<dbReference type="GO" id="GO:0004776">
    <property type="term" value="F:succinate-CoA ligase (GDP-forming) activity"/>
    <property type="evidence" value="ECO:0007669"/>
    <property type="project" value="TreeGrafter"/>
</dbReference>
<dbReference type="VEuPathDB" id="FungiDB:ASPVEDRAFT_24404"/>
<evidence type="ECO:0000259" key="3">
    <source>
        <dbReference type="SMART" id="SM00881"/>
    </source>
</evidence>
<dbReference type="Gene3D" id="3.40.50.720">
    <property type="entry name" value="NAD(P)-binding Rossmann-like Domain"/>
    <property type="match status" value="1"/>
</dbReference>
<dbReference type="GO" id="GO:0004775">
    <property type="term" value="F:succinate-CoA ligase (ADP-forming) activity"/>
    <property type="evidence" value="ECO:0007669"/>
    <property type="project" value="TreeGrafter"/>
</dbReference>
<dbReference type="InterPro" id="IPR017866">
    <property type="entry name" value="Succ-CoA_synthase_bsu_CS"/>
</dbReference>
<dbReference type="FunFam" id="3.40.50.720:FF:000340">
    <property type="entry name" value="Succinyl-CoA synthetase subunit alpha"/>
    <property type="match status" value="1"/>
</dbReference>
<dbReference type="RefSeq" id="XP_040663210.1">
    <property type="nucleotide sequence ID" value="XM_040809668.1"/>
</dbReference>
<dbReference type="InterPro" id="IPR016102">
    <property type="entry name" value="Succinyl-CoA_synth-like"/>
</dbReference>
<dbReference type="PANTHER" id="PTHR11117">
    <property type="entry name" value="SUCCINYL-COA LIGASE SUBUNIT ALPHA"/>
    <property type="match status" value="1"/>
</dbReference>
<keyword evidence="1" id="KW-0547">Nucleotide-binding</keyword>
<dbReference type="InterPro" id="IPR003781">
    <property type="entry name" value="CoA-bd"/>
</dbReference>
<sequence>MPGLCSLTVRVQRTPLLRASVRQAKHFSSSSRRGDYADTLPNLKIGAHTRVLFQGFTGRQATANVKESLEWGTKIVGGVKPGVEGEHLGLPVFPSVKAAQERAKPDASAIYVPGNQTAKAIEEAIEAEIPLVVAVAEHVPLHDILRLHSILKTQSKTRLVGANCPGIISAIGKCRIGFQPLPCFAPGNVGIVAKSGTLSYETVASTTRAGLGQSLCISMGGDPLAGTNFVDALKIFEEDPDTEGIILVGEIGGTAEMDAAEWITDYRRRTANPKPIMALVGGRQAPPGRIMGHAGAWTAPGEPGPEEKYNALERAGAVMVNHPEKFGEGMRTLLSNNRSSALGSGPFTFGTQKRGLHTMRRPTPTPRHGQMPLQKMQSRSLYIKQSQALDILKQKAIPVNEGTESPSDLHLSLTIDRTALTPGLIASSSAGFEPGSSVRLPFAYTTEKFSASDPIIATLASQLQLPNAAHAKLAELVQALWEIFKQKEAFVLEVRTSESLEVRGAKFGFDDAAFRSSGRQEDIHKLRNTKEEVPEEVEAEKDGIVYVKLEGEGSIGTLVNGAGLAMNTVDALSIHGGHCANFLDTGGKATSETVKSSFRIITSDARVKAIFVNIFGGLTRCDMIAEGIIMAFRDLEMTVPVVVRLRGTNEESGQKLIAESGLPLHAFDSFEDAAKKVISLAESGK</sequence>
<keyword evidence="5" id="KW-1185">Reference proteome</keyword>
<organism evidence="4 5">
    <name type="scientific">Aspergillus versicolor CBS 583.65</name>
    <dbReference type="NCBI Taxonomy" id="1036611"/>
    <lineage>
        <taxon>Eukaryota</taxon>
        <taxon>Fungi</taxon>
        <taxon>Dikarya</taxon>
        <taxon>Ascomycota</taxon>
        <taxon>Pezizomycotina</taxon>
        <taxon>Eurotiomycetes</taxon>
        <taxon>Eurotiomycetidae</taxon>
        <taxon>Eurotiales</taxon>
        <taxon>Aspergillaceae</taxon>
        <taxon>Aspergillus</taxon>
        <taxon>Aspergillus subgen. Nidulantes</taxon>
    </lineage>
</organism>
<accession>A0A1L9P7E2</accession>
<proteinExistence type="predicted"/>
<dbReference type="Pfam" id="PF02629">
    <property type="entry name" value="CoA_binding"/>
    <property type="match status" value="1"/>
</dbReference>
<dbReference type="PRINTS" id="PR01798">
    <property type="entry name" value="SCOASYNTHASE"/>
</dbReference>
<dbReference type="GO" id="GO:0005739">
    <property type="term" value="C:mitochondrion"/>
    <property type="evidence" value="ECO:0007669"/>
    <property type="project" value="TreeGrafter"/>
</dbReference>
<dbReference type="Pfam" id="PF00549">
    <property type="entry name" value="Ligase_CoA"/>
    <property type="match status" value="2"/>
</dbReference>
<dbReference type="SUPFAM" id="SSF52210">
    <property type="entry name" value="Succinyl-CoA synthetase domains"/>
    <property type="match status" value="2"/>
</dbReference>
<dbReference type="InterPro" id="IPR005811">
    <property type="entry name" value="SUCC_ACL_C"/>
</dbReference>
<dbReference type="GO" id="GO:0006099">
    <property type="term" value="P:tricarboxylic acid cycle"/>
    <property type="evidence" value="ECO:0007669"/>
    <property type="project" value="TreeGrafter"/>
</dbReference>
<feature type="region of interest" description="Disordered" evidence="2">
    <location>
        <begin position="341"/>
        <end position="373"/>
    </location>
</feature>
<dbReference type="FunFam" id="3.30.470.20:FF:000098">
    <property type="entry name" value="Succinyl-CoA synthetase subunit alpha, putative"/>
    <property type="match status" value="1"/>
</dbReference>